<reference evidence="2" key="1">
    <citation type="submission" date="2016-12" db="EMBL/GenBank/DDBJ databases">
        <authorList>
            <person name="Varghese N."/>
            <person name="Submissions S."/>
        </authorList>
    </citation>
    <scope>NUCLEOTIDE SEQUENCE [LARGE SCALE GENOMIC DNA]</scope>
    <source>
        <strain evidence="2">DSM 16779</strain>
    </source>
</reference>
<dbReference type="STRING" id="59733.SAMN05421769_1191"/>
<proteinExistence type="predicted"/>
<protein>
    <submittedName>
        <fullName evidence="1">Uncharacterized protein</fullName>
    </submittedName>
</protein>
<keyword evidence="2" id="KW-1185">Reference proteome</keyword>
<dbReference type="Proteomes" id="UP000184782">
    <property type="component" value="Unassembled WGS sequence"/>
</dbReference>
<accession>A0A1N6FCH9</accession>
<evidence type="ECO:0000313" key="2">
    <source>
        <dbReference type="Proteomes" id="UP000184782"/>
    </source>
</evidence>
<name>A0A1N6FCH9_9FLAO</name>
<gene>
    <name evidence="1" type="ORF">SAMN05421769_1191</name>
</gene>
<dbReference type="EMBL" id="FSRQ01000001">
    <property type="protein sequence ID" value="SIN92957.1"/>
    <property type="molecule type" value="Genomic_DNA"/>
</dbReference>
<organism evidence="1 2">
    <name type="scientific">Chryseobacterium scophthalmum</name>
    <dbReference type="NCBI Taxonomy" id="59733"/>
    <lineage>
        <taxon>Bacteria</taxon>
        <taxon>Pseudomonadati</taxon>
        <taxon>Bacteroidota</taxon>
        <taxon>Flavobacteriia</taxon>
        <taxon>Flavobacteriales</taxon>
        <taxon>Weeksellaceae</taxon>
        <taxon>Chryseobacterium group</taxon>
        <taxon>Chryseobacterium</taxon>
    </lineage>
</organism>
<dbReference type="RefSeq" id="WP_074229375.1">
    <property type="nucleotide sequence ID" value="NZ_FSRQ01000001.1"/>
</dbReference>
<dbReference type="OrthoDB" id="1210782at2"/>
<evidence type="ECO:0000313" key="1">
    <source>
        <dbReference type="EMBL" id="SIN92957.1"/>
    </source>
</evidence>
<sequence length="1341" mass="146239">MIAPEYFNNHVSVEGEIIVKSVPNDAGFVLVWNPTTKKISRRTHAEIATDLGVLTDSSWNNITGKKWFYTSGGYAEQNHSLSVRSTDGSYPGIAFWREGVDVGNIVYTGDDFAFLKNDTGTTAAISAAGFYKSGSDNNYLLLGGGGHKLVSDFALTTDLTGYVTINTSQEIEARKVFRPGTGNTYDTALLELRGSNTNGIYPTLSFHVPGFYAATLSFRSNGFNFMSANADSLTDVNAAKFIKGGSNDSYVLLGGGGHKNVSDFASNNYIDYTDDRIITPSDIPSKKIQYGFTSWDNNNSYPYADFLHFGGYQDGSGGNQNLIMFNKNGFGFRQYQSSPQNSNLYTDYIDYWHTGNFNQGYVDEWVNKANEGIVSIPMLQNQLINYVTINTPQTIIANKNFAPTSAVSFLGNDVNNVHVFRQALGNTGIVSGHEYQHYNTIWKVGNKRGGSDNTLGYAFELSTNGGGNTYNEKVLIQPDSNIVTSNYGSADQWNAKVNQSQLDNYLPLSGGNLTQGGIIDARGNITIQQSDVGGNASGIWWDDIANTDRIAGIGTLTNNGEVNILYMGWGATPWQETTSLSVSDSLFKYKNRNIWHEGNFDPNTKVNKAGDTMTGALNIKSNTGIVGSFKGLNNDSNFLIWRNFGDTKDIAYIGADGNSAVGGGGGDGFGIVAPSGRLQLNAQDGVFINGATPWTNVNFNPDLYLAARDLNNNALIAETTYPNSVTYHAGDPATTYFQSYYGTSLHIKSNIGWYNRLDFPTNAEKLFLSQGINTTNMSLRGYIPIININVTNWDSTNFNPSSKANALENATGIGFSAGEYPTLDGGEYPYMYHGNSGSNTPFVALATQEFTNANYHKINHSGSLANQSDSNVNKTWFDYSWAGSGSPGSVINFSGLGGYYATELFGEYGNGGNRFGLRTRNGDAAQWNDPRWIWHSGNFNPASYVTQSSLNTQLGNYATLNGVQTFNNTNTFNQSPVIPNGTLGNHAVNLNQLLDVAPPYHWNYVGQPAITNRRVLREMTWNNYGNGHTIFDISSGTTPWGASKSNVDAEQPWTPSYPTLVGGNGSETYGVRVDSARNSDNLGGISAGNYATQVWVNTNFIPKSHPVFNITQANINSWNAGTGGGSSHTHFNLSYLNNIDQYLGTGQAPQFGSVRLMDNLGYGLIALEEDLIGGEVGLVDLSNDRFYAGRINEYLKYGSSVNGFEGLNIHFDAKLLGIGREIGNDEDKVQLAGDLSVDTVDFDHNSRQLVLNPLYNADGDVRRSRNAHIYIVTRNPVRLPDKPILGQRIEIFNDSDSDIEVTHGNVGTMFKVPAFCKVTGIAANKGFRFDAKPVDTKQYDI</sequence>